<reference evidence="2" key="1">
    <citation type="submission" date="2023-11" db="EMBL/GenBank/DDBJ databases">
        <title>Completed genome sequence of Mycoplasma equirhinis type strain M432/72.</title>
        <authorList>
            <person name="Spergser J."/>
        </authorList>
    </citation>
    <scope>NUCLEOTIDE SEQUENCE [LARGE SCALE GENOMIC DNA]</scope>
    <source>
        <strain evidence="2">M432/72</strain>
    </source>
</reference>
<feature type="transmembrane region" description="Helical" evidence="1">
    <location>
        <begin position="409"/>
        <end position="430"/>
    </location>
</feature>
<dbReference type="NCBIfam" id="NF045937">
    <property type="entry name" value="MSC_0624_12TM"/>
    <property type="match status" value="1"/>
</dbReference>
<evidence type="ECO:0000256" key="1">
    <source>
        <dbReference type="SAM" id="Phobius"/>
    </source>
</evidence>
<feature type="transmembrane region" description="Helical" evidence="1">
    <location>
        <begin position="30"/>
        <end position="51"/>
    </location>
</feature>
<feature type="transmembrane region" description="Helical" evidence="1">
    <location>
        <begin position="181"/>
        <end position="207"/>
    </location>
</feature>
<accession>A0ABZ0PA78</accession>
<keyword evidence="3" id="KW-1185">Reference proteome</keyword>
<name>A0ABZ0PA78_9BACT</name>
<dbReference type="GeneID" id="94493643"/>
<feature type="transmembrane region" description="Helical" evidence="1">
    <location>
        <begin position="280"/>
        <end position="302"/>
    </location>
</feature>
<feature type="transmembrane region" description="Helical" evidence="1">
    <location>
        <begin position="84"/>
        <end position="104"/>
    </location>
</feature>
<keyword evidence="1" id="KW-0812">Transmembrane</keyword>
<feature type="transmembrane region" description="Helical" evidence="1">
    <location>
        <begin position="450"/>
        <end position="474"/>
    </location>
</feature>
<dbReference type="RefSeq" id="WP_140031492.1">
    <property type="nucleotide sequence ID" value="NZ_CP137845.1"/>
</dbReference>
<evidence type="ECO:0000313" key="3">
    <source>
        <dbReference type="Proteomes" id="UP001303601"/>
    </source>
</evidence>
<dbReference type="Proteomes" id="UP001303601">
    <property type="component" value="Chromosome"/>
</dbReference>
<sequence>MKNSLNLEETRIFNDYHAFSKNKKGNLDVFIYKIILLTVLVLGCLSVLLFIRDSFFAQKMFANWEIKDFLKFDSNENIQKNTLIFTRFFLLAFVFFYTISKNFMNLYFQKEKIKKYWPWFTLYLSMSIASIVLTFTYFESNPAKSVYLFIILVPVFIINLVYSSYIFNLKRKTDPNSQNNLTSLIITNISQFLLLALVIVSAFSWVFGASSKVANSEMLFKDNTFFNYWKNLLSIKKTKSFFLIFIAATIILSLLFGVNADRISFITFKVKKDEYFKNSIILSLSILTTVIFWLVRIFFIRFDEISVLGKKFQNLIYLVEILFAALVVTGYMLFQFLNRLKTNSHVINTIAISFSEALLWVSLLITTFLSKHNNLVNLINLLFVSLASIAIVGAYYAKTNEYNFGIATFIKLGLISVSLTIIIFGLNQILLSENNLTFLIIDSNLEITQIFLVISAIVWTVFLLASTLWLIIVANKITFFKNKHTENEERIKYEEE</sequence>
<dbReference type="EMBL" id="CP137845">
    <property type="protein sequence ID" value="WPB53741.1"/>
    <property type="molecule type" value="Genomic_DNA"/>
</dbReference>
<evidence type="ECO:0000313" key="2">
    <source>
        <dbReference type="EMBL" id="WPB53741.1"/>
    </source>
</evidence>
<feature type="transmembrane region" description="Helical" evidence="1">
    <location>
        <begin position="346"/>
        <end position="369"/>
    </location>
</feature>
<feature type="transmembrane region" description="Helical" evidence="1">
    <location>
        <begin position="314"/>
        <end position="334"/>
    </location>
</feature>
<keyword evidence="1" id="KW-1133">Transmembrane helix</keyword>
<gene>
    <name evidence="2" type="ORF">R9B83_01990</name>
</gene>
<feature type="transmembrane region" description="Helical" evidence="1">
    <location>
        <begin position="116"/>
        <end position="135"/>
    </location>
</feature>
<feature type="transmembrane region" description="Helical" evidence="1">
    <location>
        <begin position="241"/>
        <end position="260"/>
    </location>
</feature>
<protein>
    <recommendedName>
        <fullName evidence="4">Beta-carotene 15,15'-monooxygenase</fullName>
    </recommendedName>
</protein>
<organism evidence="2 3">
    <name type="scientific">Metamycoplasma equirhinis</name>
    <dbReference type="NCBI Taxonomy" id="92402"/>
    <lineage>
        <taxon>Bacteria</taxon>
        <taxon>Bacillati</taxon>
        <taxon>Mycoplasmatota</taxon>
        <taxon>Mycoplasmoidales</taxon>
        <taxon>Metamycoplasmataceae</taxon>
        <taxon>Metamycoplasma</taxon>
    </lineage>
</organism>
<feature type="transmembrane region" description="Helical" evidence="1">
    <location>
        <begin position="375"/>
        <end position="397"/>
    </location>
</feature>
<keyword evidence="1" id="KW-0472">Membrane</keyword>
<feature type="transmembrane region" description="Helical" evidence="1">
    <location>
        <begin position="147"/>
        <end position="169"/>
    </location>
</feature>
<evidence type="ECO:0008006" key="4">
    <source>
        <dbReference type="Google" id="ProtNLM"/>
    </source>
</evidence>
<proteinExistence type="predicted"/>